<dbReference type="RefSeq" id="WP_146524766.1">
    <property type="nucleotide sequence ID" value="NZ_SJPV01000001.1"/>
</dbReference>
<evidence type="ECO:0000313" key="1">
    <source>
        <dbReference type="EMBL" id="TWU42780.1"/>
    </source>
</evidence>
<dbReference type="AlphaFoldDB" id="A0A5C6E1L3"/>
<evidence type="ECO:0000313" key="2">
    <source>
        <dbReference type="Proteomes" id="UP000319143"/>
    </source>
</evidence>
<name>A0A5C6E1L3_9BACT</name>
<accession>A0A5C6E1L3</accession>
<dbReference type="EMBL" id="SJPV01000001">
    <property type="protein sequence ID" value="TWU42780.1"/>
    <property type="molecule type" value="Genomic_DNA"/>
</dbReference>
<keyword evidence="2" id="KW-1185">Reference proteome</keyword>
<dbReference type="Proteomes" id="UP000319143">
    <property type="component" value="Unassembled WGS sequence"/>
</dbReference>
<comment type="caution">
    <text evidence="1">The sequence shown here is derived from an EMBL/GenBank/DDBJ whole genome shotgun (WGS) entry which is preliminary data.</text>
</comment>
<sequence length="131" mass="13857">MGSDQAAEIFSNSRRNFIKMAAAGNSVASALSAASATIAEEAAVRLPENEPGSYEPPEYIVIETSDVAVLNEVDLVGILQATSGRAAITVGQLREEEPPRSRTVFIGSRGGVNSSDISKLFETRSIHHPNS</sequence>
<dbReference type="OrthoDB" id="9869773at2"/>
<dbReference type="PROSITE" id="PS51318">
    <property type="entry name" value="TAT"/>
    <property type="match status" value="1"/>
</dbReference>
<organism evidence="1 2">
    <name type="scientific">Novipirellula artificiosorum</name>
    <dbReference type="NCBI Taxonomy" id="2528016"/>
    <lineage>
        <taxon>Bacteria</taxon>
        <taxon>Pseudomonadati</taxon>
        <taxon>Planctomycetota</taxon>
        <taxon>Planctomycetia</taxon>
        <taxon>Pirellulales</taxon>
        <taxon>Pirellulaceae</taxon>
        <taxon>Novipirellula</taxon>
    </lineage>
</organism>
<protein>
    <submittedName>
        <fullName evidence="1">Uncharacterized protein</fullName>
    </submittedName>
</protein>
<gene>
    <name evidence="1" type="ORF">Poly41_10800</name>
</gene>
<proteinExistence type="predicted"/>
<reference evidence="1 2" key="1">
    <citation type="submission" date="2019-02" db="EMBL/GenBank/DDBJ databases">
        <title>Deep-cultivation of Planctomycetes and their phenomic and genomic characterization uncovers novel biology.</title>
        <authorList>
            <person name="Wiegand S."/>
            <person name="Jogler M."/>
            <person name="Boedeker C."/>
            <person name="Pinto D."/>
            <person name="Vollmers J."/>
            <person name="Rivas-Marin E."/>
            <person name="Kohn T."/>
            <person name="Peeters S.H."/>
            <person name="Heuer A."/>
            <person name="Rast P."/>
            <person name="Oberbeckmann S."/>
            <person name="Bunk B."/>
            <person name="Jeske O."/>
            <person name="Meyerdierks A."/>
            <person name="Storesund J.E."/>
            <person name="Kallscheuer N."/>
            <person name="Luecker S."/>
            <person name="Lage O.M."/>
            <person name="Pohl T."/>
            <person name="Merkel B.J."/>
            <person name="Hornburger P."/>
            <person name="Mueller R.-W."/>
            <person name="Bruemmer F."/>
            <person name="Labrenz M."/>
            <person name="Spormann A.M."/>
            <person name="Op Den Camp H."/>
            <person name="Overmann J."/>
            <person name="Amann R."/>
            <person name="Jetten M.S.M."/>
            <person name="Mascher T."/>
            <person name="Medema M.H."/>
            <person name="Devos D.P."/>
            <person name="Kaster A.-K."/>
            <person name="Ovreas L."/>
            <person name="Rohde M."/>
            <person name="Galperin M.Y."/>
            <person name="Jogler C."/>
        </authorList>
    </citation>
    <scope>NUCLEOTIDE SEQUENCE [LARGE SCALE GENOMIC DNA]</scope>
    <source>
        <strain evidence="1 2">Poly41</strain>
    </source>
</reference>
<dbReference type="InterPro" id="IPR006311">
    <property type="entry name" value="TAT_signal"/>
</dbReference>